<gene>
    <name evidence="5" type="ORF">GRF29_1536g1128125</name>
</gene>
<dbReference type="EMBL" id="WVTA01000021">
    <property type="protein sequence ID" value="KAK3197257.1"/>
    <property type="molecule type" value="Genomic_DNA"/>
</dbReference>
<protein>
    <recommendedName>
        <fullName evidence="7">NAD(P)-binding protein</fullName>
    </recommendedName>
</protein>
<dbReference type="InterPro" id="IPR020904">
    <property type="entry name" value="Sc_DH/Rdtase_CS"/>
</dbReference>
<reference evidence="5 6" key="1">
    <citation type="submission" date="2021-02" db="EMBL/GenBank/DDBJ databases">
        <title>Genome assembly of Pseudopithomyces chartarum.</title>
        <authorList>
            <person name="Jauregui R."/>
            <person name="Singh J."/>
            <person name="Voisey C."/>
        </authorList>
    </citation>
    <scope>NUCLEOTIDE SEQUENCE [LARGE SCALE GENOMIC DNA]</scope>
    <source>
        <strain evidence="5 6">AGR01</strain>
    </source>
</reference>
<comment type="similarity">
    <text evidence="1">Belongs to the short-chain dehydrogenases/reductases (SDR) family.</text>
</comment>
<dbReference type="PANTHER" id="PTHR24321">
    <property type="entry name" value="DEHYDROGENASES, SHORT CHAIN"/>
    <property type="match status" value="1"/>
</dbReference>
<accession>A0AAN6LP70</accession>
<name>A0AAN6LP70_9PLEO</name>
<dbReference type="PRINTS" id="PR00081">
    <property type="entry name" value="GDHRDH"/>
</dbReference>
<evidence type="ECO:0000256" key="3">
    <source>
        <dbReference type="ARBA" id="ARBA00023002"/>
    </source>
</evidence>
<sequence length="306" mass="32579">MQRTASTLNTPGTPGIGVEPLNTPRLQRNPTGYFRVPLATHRLAGKVAFITGGGGKIGVETAARLIREGANVTLFDISFEALEAALVTLKDAIYTGEISTSRILTVVGDASKEEDVIMAVERTLKMFKKLDIGFLNAGVNYHPTPLLETSEEEYDRVMGVNVKSAPEYSHDVVAFLGLKHVAKAMKDLGSGGSIILTSSIAGLRGTPGLSAYSASKFALRGLALTAANELGPDGIRVNTIHPSGVDSPEFREAWSEEKLDELKAGMPLGRFAQTHDVSSVVAFLGHEDSKFITGSFLKIDGGCLSF</sequence>
<dbReference type="Proteomes" id="UP001280581">
    <property type="component" value="Unassembled WGS sequence"/>
</dbReference>
<feature type="region of interest" description="Disordered" evidence="4">
    <location>
        <begin position="1"/>
        <end position="24"/>
    </location>
</feature>
<evidence type="ECO:0008006" key="7">
    <source>
        <dbReference type="Google" id="ProtNLM"/>
    </source>
</evidence>
<dbReference type="Gene3D" id="3.40.50.720">
    <property type="entry name" value="NAD(P)-binding Rossmann-like Domain"/>
    <property type="match status" value="1"/>
</dbReference>
<evidence type="ECO:0000256" key="1">
    <source>
        <dbReference type="ARBA" id="ARBA00006484"/>
    </source>
</evidence>
<organism evidence="5 6">
    <name type="scientific">Pseudopithomyces chartarum</name>
    <dbReference type="NCBI Taxonomy" id="1892770"/>
    <lineage>
        <taxon>Eukaryota</taxon>
        <taxon>Fungi</taxon>
        <taxon>Dikarya</taxon>
        <taxon>Ascomycota</taxon>
        <taxon>Pezizomycotina</taxon>
        <taxon>Dothideomycetes</taxon>
        <taxon>Pleosporomycetidae</taxon>
        <taxon>Pleosporales</taxon>
        <taxon>Massarineae</taxon>
        <taxon>Didymosphaeriaceae</taxon>
        <taxon>Pseudopithomyces</taxon>
    </lineage>
</organism>
<dbReference type="PROSITE" id="PS00061">
    <property type="entry name" value="ADH_SHORT"/>
    <property type="match status" value="1"/>
</dbReference>
<keyword evidence="2" id="KW-0521">NADP</keyword>
<dbReference type="FunFam" id="3.40.50.720:FF:000084">
    <property type="entry name" value="Short-chain dehydrogenase reductase"/>
    <property type="match status" value="1"/>
</dbReference>
<evidence type="ECO:0000313" key="6">
    <source>
        <dbReference type="Proteomes" id="UP001280581"/>
    </source>
</evidence>
<proteinExistence type="inferred from homology"/>
<dbReference type="GO" id="GO:0016491">
    <property type="term" value="F:oxidoreductase activity"/>
    <property type="evidence" value="ECO:0007669"/>
    <property type="project" value="UniProtKB-KW"/>
</dbReference>
<feature type="compositionally biased region" description="Polar residues" evidence="4">
    <location>
        <begin position="1"/>
        <end position="12"/>
    </location>
</feature>
<keyword evidence="6" id="KW-1185">Reference proteome</keyword>
<dbReference type="SUPFAM" id="SSF51735">
    <property type="entry name" value="NAD(P)-binding Rossmann-fold domains"/>
    <property type="match status" value="1"/>
</dbReference>
<dbReference type="InterPro" id="IPR002347">
    <property type="entry name" value="SDR_fam"/>
</dbReference>
<evidence type="ECO:0000313" key="5">
    <source>
        <dbReference type="EMBL" id="KAK3197257.1"/>
    </source>
</evidence>
<keyword evidence="3" id="KW-0560">Oxidoreductase</keyword>
<evidence type="ECO:0000256" key="4">
    <source>
        <dbReference type="SAM" id="MobiDB-lite"/>
    </source>
</evidence>
<evidence type="ECO:0000256" key="2">
    <source>
        <dbReference type="ARBA" id="ARBA00022857"/>
    </source>
</evidence>
<dbReference type="Pfam" id="PF13561">
    <property type="entry name" value="adh_short_C2"/>
    <property type="match status" value="1"/>
</dbReference>
<dbReference type="AlphaFoldDB" id="A0AAN6LP70"/>
<dbReference type="InterPro" id="IPR036291">
    <property type="entry name" value="NAD(P)-bd_dom_sf"/>
</dbReference>
<comment type="caution">
    <text evidence="5">The sequence shown here is derived from an EMBL/GenBank/DDBJ whole genome shotgun (WGS) entry which is preliminary data.</text>
</comment>
<dbReference type="PANTHER" id="PTHR24321:SF8">
    <property type="entry name" value="ESTRADIOL 17-BETA-DEHYDROGENASE 8-RELATED"/>
    <property type="match status" value="1"/>
</dbReference>
<dbReference type="CDD" id="cd05233">
    <property type="entry name" value="SDR_c"/>
    <property type="match status" value="1"/>
</dbReference>